<accession>A0A6J5ZYA2</accession>
<evidence type="ECO:0000259" key="2">
    <source>
        <dbReference type="Pfam" id="PF01370"/>
    </source>
</evidence>
<dbReference type="AlphaFoldDB" id="A0A6J5ZYA2"/>
<dbReference type="Gene3D" id="3.40.50.720">
    <property type="entry name" value="NAD(P)-binding Rossmann-like Domain"/>
    <property type="match status" value="1"/>
</dbReference>
<name>A0A6J5ZYA2_9ZZZZ</name>
<evidence type="ECO:0000313" key="3">
    <source>
        <dbReference type="EMBL" id="CAB4346189.1"/>
    </source>
</evidence>
<proteinExistence type="inferred from homology"/>
<comment type="similarity">
    <text evidence="1">Belongs to the NAD(P)-dependent epimerase/dehydratase family.</text>
</comment>
<sequence>MRLLITGGAGFVGSNLACQMAAKHPDWSITAVDNLHRDGSKLNLPRIERAGVRFVNADVRDREALLELEPFDALLECSAEPSVMAGIDGETGYAFESNVVGAYNCLELARRDGAQFIFLSTSRVYPVAALAALQTEEHPTRFALSKLQQTAGASEAGISEAFPLDGARTLYGATKLSAELLIAEYAEMFGMKTTINRCGVIAGPWQMGKADQGVFAYWMLAHHFKLPLGYIGFGGSGRQVRDLLHVDDLVELVDDQLTRPDDWAGVCANVGGGLEVSLSLLEATELCREITGNKIEVEQTADERPGDVPIYVSDCSKLFGLTDWRPRRDARTALEDIGRWIGENEDDLRSALIDGAN</sequence>
<reference evidence="3" key="1">
    <citation type="submission" date="2020-05" db="EMBL/GenBank/DDBJ databases">
        <authorList>
            <person name="Chiriac C."/>
            <person name="Salcher M."/>
            <person name="Ghai R."/>
            <person name="Kavagutti S V."/>
        </authorList>
    </citation>
    <scope>NUCLEOTIDE SEQUENCE</scope>
</reference>
<feature type="domain" description="NAD-dependent epimerase/dehydratase" evidence="2">
    <location>
        <begin position="4"/>
        <end position="262"/>
    </location>
</feature>
<dbReference type="EMBL" id="CAESAN010000116">
    <property type="protein sequence ID" value="CAB4346189.1"/>
    <property type="molecule type" value="Genomic_DNA"/>
</dbReference>
<evidence type="ECO:0000256" key="1">
    <source>
        <dbReference type="ARBA" id="ARBA00007637"/>
    </source>
</evidence>
<dbReference type="PANTHER" id="PTHR43000">
    <property type="entry name" value="DTDP-D-GLUCOSE 4,6-DEHYDRATASE-RELATED"/>
    <property type="match status" value="1"/>
</dbReference>
<gene>
    <name evidence="3" type="ORF">UFOPK3547_01277</name>
</gene>
<dbReference type="Pfam" id="PF01370">
    <property type="entry name" value="Epimerase"/>
    <property type="match status" value="1"/>
</dbReference>
<protein>
    <submittedName>
        <fullName evidence="3">Unannotated protein</fullName>
    </submittedName>
</protein>
<dbReference type="InterPro" id="IPR001509">
    <property type="entry name" value="Epimerase_deHydtase"/>
</dbReference>
<organism evidence="3">
    <name type="scientific">freshwater metagenome</name>
    <dbReference type="NCBI Taxonomy" id="449393"/>
    <lineage>
        <taxon>unclassified sequences</taxon>
        <taxon>metagenomes</taxon>
        <taxon>ecological metagenomes</taxon>
    </lineage>
</organism>
<dbReference type="InterPro" id="IPR036291">
    <property type="entry name" value="NAD(P)-bd_dom_sf"/>
</dbReference>
<dbReference type="SUPFAM" id="SSF51735">
    <property type="entry name" value="NAD(P)-binding Rossmann-fold domains"/>
    <property type="match status" value="1"/>
</dbReference>